<name>A0A843YNW5_9BURK</name>
<keyword evidence="2" id="KW-0808">Transferase</keyword>
<dbReference type="CDD" id="cd01166">
    <property type="entry name" value="KdgK"/>
    <property type="match status" value="1"/>
</dbReference>
<gene>
    <name evidence="5" type="ORF">GEV47_00025</name>
</gene>
<evidence type="ECO:0000259" key="4">
    <source>
        <dbReference type="Pfam" id="PF00294"/>
    </source>
</evidence>
<accession>A0A843YNW5</accession>
<comment type="caution">
    <text evidence="5">The sequence shown here is derived from an EMBL/GenBank/DDBJ whole genome shotgun (WGS) entry which is preliminary data.</text>
</comment>
<reference evidence="5 6" key="1">
    <citation type="submission" date="2019-10" db="EMBL/GenBank/DDBJ databases">
        <title>Glaciimonas soli sp. nov., a psychrophilic bacterium isolated from the forest soil of a high elevation mountain in Taiwan.</title>
        <authorList>
            <person name="Wang L.-T."/>
            <person name="Shieh W.Y."/>
        </authorList>
    </citation>
    <scope>NUCLEOTIDE SEQUENCE [LARGE SCALE GENOMIC DNA]</scope>
    <source>
        <strain evidence="5 6">GS1</strain>
    </source>
</reference>
<feature type="domain" description="Carbohydrate kinase PfkB" evidence="4">
    <location>
        <begin position="26"/>
        <end position="297"/>
    </location>
</feature>
<dbReference type="PANTHER" id="PTHR43085:SF15">
    <property type="entry name" value="2-DEHYDRO-3-DEOXYGLUCONOKINASE"/>
    <property type="match status" value="1"/>
</dbReference>
<keyword evidence="6" id="KW-1185">Reference proteome</keyword>
<evidence type="ECO:0000256" key="3">
    <source>
        <dbReference type="ARBA" id="ARBA00022777"/>
    </source>
</evidence>
<organism evidence="5 6">
    <name type="scientific">Glaciimonas soli</name>
    <dbReference type="NCBI Taxonomy" id="2590999"/>
    <lineage>
        <taxon>Bacteria</taxon>
        <taxon>Pseudomonadati</taxon>
        <taxon>Pseudomonadota</taxon>
        <taxon>Betaproteobacteria</taxon>
        <taxon>Burkholderiales</taxon>
        <taxon>Oxalobacteraceae</taxon>
        <taxon>Glaciimonas</taxon>
    </lineage>
</organism>
<dbReference type="Proteomes" id="UP000451565">
    <property type="component" value="Unassembled WGS sequence"/>
</dbReference>
<evidence type="ECO:0000313" key="6">
    <source>
        <dbReference type="Proteomes" id="UP000451565"/>
    </source>
</evidence>
<protein>
    <submittedName>
        <fullName evidence="5">Sugar kinase</fullName>
    </submittedName>
</protein>
<dbReference type="GO" id="GO:0019698">
    <property type="term" value="P:D-galacturonate catabolic process"/>
    <property type="evidence" value="ECO:0007669"/>
    <property type="project" value="TreeGrafter"/>
</dbReference>
<evidence type="ECO:0000256" key="1">
    <source>
        <dbReference type="ARBA" id="ARBA00010688"/>
    </source>
</evidence>
<dbReference type="Gene3D" id="3.40.1190.20">
    <property type="match status" value="1"/>
</dbReference>
<keyword evidence="3 5" id="KW-0418">Kinase</keyword>
<dbReference type="PRINTS" id="PR00990">
    <property type="entry name" value="RIBOKINASE"/>
</dbReference>
<dbReference type="InterPro" id="IPR050306">
    <property type="entry name" value="PfkB_Carbo_kinase"/>
</dbReference>
<comment type="similarity">
    <text evidence="1">Belongs to the carbohydrate kinase PfkB family.</text>
</comment>
<evidence type="ECO:0000256" key="2">
    <source>
        <dbReference type="ARBA" id="ARBA00022679"/>
    </source>
</evidence>
<sequence length="318" mass="33857">MDKRFDIVGLGEPMIEFNETGTALYRQGFGGDTANFAIAAARQGANVAYYTRLGDDRFGRMFLDLWAKERIDTSAVGIDQNAHTGVYFVTHGTDGHQFEYLRAGSAASRMTVDDLPLNMLRDTRFLHVSGISQAISPTACDAVGAAVATASAAGASITYDPNLRLRLWSLAKAKATIEATIPHIDIFLPSLDEALILADADNRDDVFAWCARHGAKNVVLKCGAEGAWIWQESDGVPRHVPGFAVQPIDATGAGDCFDGSLVARLAVGESLLDAVRYANVAAAISTTGYGAIAPIPHQADVLIKLVNKLAVTMTEAAT</sequence>
<evidence type="ECO:0000313" key="5">
    <source>
        <dbReference type="EMBL" id="MQQ99070.1"/>
    </source>
</evidence>
<dbReference type="GO" id="GO:0005829">
    <property type="term" value="C:cytosol"/>
    <property type="evidence" value="ECO:0007669"/>
    <property type="project" value="TreeGrafter"/>
</dbReference>
<dbReference type="AlphaFoldDB" id="A0A843YNW5"/>
<dbReference type="SUPFAM" id="SSF53613">
    <property type="entry name" value="Ribokinase-like"/>
    <property type="match status" value="1"/>
</dbReference>
<dbReference type="GO" id="GO:0008673">
    <property type="term" value="F:2-dehydro-3-deoxygluconokinase activity"/>
    <property type="evidence" value="ECO:0007669"/>
    <property type="project" value="TreeGrafter"/>
</dbReference>
<dbReference type="PANTHER" id="PTHR43085">
    <property type="entry name" value="HEXOKINASE FAMILY MEMBER"/>
    <property type="match status" value="1"/>
</dbReference>
<dbReference type="Pfam" id="PF00294">
    <property type="entry name" value="PfkB"/>
    <property type="match status" value="1"/>
</dbReference>
<dbReference type="GO" id="GO:0042840">
    <property type="term" value="P:D-glucuronate catabolic process"/>
    <property type="evidence" value="ECO:0007669"/>
    <property type="project" value="TreeGrafter"/>
</dbReference>
<dbReference type="InterPro" id="IPR029056">
    <property type="entry name" value="Ribokinase-like"/>
</dbReference>
<dbReference type="GO" id="GO:0006974">
    <property type="term" value="P:DNA damage response"/>
    <property type="evidence" value="ECO:0007669"/>
    <property type="project" value="TreeGrafter"/>
</dbReference>
<dbReference type="EMBL" id="WINI01000001">
    <property type="protein sequence ID" value="MQQ99070.1"/>
    <property type="molecule type" value="Genomic_DNA"/>
</dbReference>
<dbReference type="InterPro" id="IPR011611">
    <property type="entry name" value="PfkB_dom"/>
</dbReference>
<proteinExistence type="inferred from homology"/>
<dbReference type="InterPro" id="IPR002139">
    <property type="entry name" value="Ribo/fructo_kinase"/>
</dbReference>